<keyword evidence="2" id="KW-0119">Carbohydrate metabolism</keyword>
<proteinExistence type="predicted"/>
<protein>
    <recommendedName>
        <fullName evidence="4">Fibronectin type-III domain-containing protein</fullName>
    </recommendedName>
</protein>
<feature type="domain" description="Fibronectin type-III" evidence="4">
    <location>
        <begin position="742"/>
        <end position="831"/>
    </location>
</feature>
<dbReference type="PANTHER" id="PTHR30383:SF19">
    <property type="entry name" value="FIBRONECTIN TYPE-III DOMAIN-CONTAINING PROTEIN"/>
    <property type="match status" value="1"/>
</dbReference>
<dbReference type="Pfam" id="PF00041">
    <property type="entry name" value="fn3"/>
    <property type="match status" value="1"/>
</dbReference>
<dbReference type="Gene3D" id="2.60.40.10">
    <property type="entry name" value="Immunoglobulins"/>
    <property type="match status" value="2"/>
</dbReference>
<sequence>MEKTWRLPGHIVAALCALVLVVAGIPARAIAAEPARWHGHASVEGVTVTETEDSVTVTLENDDIARVDSGLLLTWMDELTTAAPVLTDAIKVSFDAHPLDMGLSAADREPWSTSDAELSISSVGNSISIVLPMDEAHTEASWWMKLVASAVGYLSQLSIRISCYAAFNVGSAVAGPVCAGLGAFTGVMVYQAIVIFVDHKQADPEQWAQALAFAVVAAAGAVAWESGLNDFAKTKMRPLFEKLRDATYELAKKAGPWIKRAVGDGFTWLGDRLGELSQYISDKMSAAYRALFESAGVGTVKVMVVGDSMSHGREGDYTWRYRLWQWFQNQHIAVDFVGPYSGTQPPDEAAPPRPPLLQGETEAGSRPRTSGSYANGVVPFDSNHFAVWGRQAAQDQQLIREQVAAWQPDLLLVGLGFNDLGWFVSGPDGTLASMKSLVDNARAAKPNLKFALANVPQRTKIDGRDDLPVNTDTYNRKLATAIPGWSTAQSPVRLVDWRGNYRCEVGGCPAGYDGLHPNALGEYQIAHAFEQTLHDGYGLGANVPAAPATAPGRALSTPARVSAIASPGGLTVTWDPVFGASGYTVRSRLVGQSAWSEMPASAARYDNGWVLDGQQWEAQVRANYGDQASGWSGVVGTTVRPQTAAGASNILTLAALDGLDIAWDPPTGNYTAGIERYSVLTYDQDTPGAWLNAVGIKGQRAHIGGLISGHRYVVAIQSWNAAGGGFPSTGHAIVVGAGKPADPTGLTVTASDPTTVQLAWTAAAGAGGYEVRIRNINDNTTSYEDSGTTTHGIAYLFPGYWNYEYCVRAYNGEQKSGWSHCVVLPPNTAGSPGQPPGR</sequence>
<dbReference type="SMART" id="SM00060">
    <property type="entry name" value="FN3"/>
    <property type="match status" value="2"/>
</dbReference>
<dbReference type="InterPro" id="IPR003961">
    <property type="entry name" value="FN3_dom"/>
</dbReference>
<keyword evidence="1" id="KW-0326">Glycosidase</keyword>
<keyword evidence="2" id="KW-0624">Polysaccharide degradation</keyword>
<dbReference type="InterPro" id="IPR001087">
    <property type="entry name" value="GDSL"/>
</dbReference>
<keyword evidence="6" id="KW-1185">Reference proteome</keyword>
<feature type="region of interest" description="Disordered" evidence="3">
    <location>
        <begin position="338"/>
        <end position="373"/>
    </location>
</feature>
<dbReference type="Gene3D" id="3.40.50.1110">
    <property type="entry name" value="SGNH hydrolase"/>
    <property type="match status" value="1"/>
</dbReference>
<dbReference type="Pfam" id="PF00657">
    <property type="entry name" value="Lipase_GDSL"/>
    <property type="match status" value="1"/>
</dbReference>
<gene>
    <name evidence="5" type="ORF">Apa02nite_089840</name>
</gene>
<evidence type="ECO:0000256" key="2">
    <source>
        <dbReference type="ARBA" id="ARBA00023326"/>
    </source>
</evidence>
<evidence type="ECO:0000313" key="6">
    <source>
        <dbReference type="Proteomes" id="UP000624709"/>
    </source>
</evidence>
<dbReference type="SUPFAM" id="SSF52266">
    <property type="entry name" value="SGNH hydrolase"/>
    <property type="match status" value="1"/>
</dbReference>
<organism evidence="5 6">
    <name type="scientific">Actinoplanes palleronii</name>
    <dbReference type="NCBI Taxonomy" id="113570"/>
    <lineage>
        <taxon>Bacteria</taxon>
        <taxon>Bacillati</taxon>
        <taxon>Actinomycetota</taxon>
        <taxon>Actinomycetes</taxon>
        <taxon>Micromonosporales</taxon>
        <taxon>Micromonosporaceae</taxon>
        <taxon>Actinoplanes</taxon>
    </lineage>
</organism>
<feature type="domain" description="Fibronectin type-III" evidence="4">
    <location>
        <begin position="640"/>
        <end position="738"/>
    </location>
</feature>
<dbReference type="InterPro" id="IPR051532">
    <property type="entry name" value="Ester_Hydrolysis_Enzymes"/>
</dbReference>
<comment type="caution">
    <text evidence="5">The sequence shown here is derived from an EMBL/GenBank/DDBJ whole genome shotgun (WGS) entry which is preliminary data.</text>
</comment>
<evidence type="ECO:0000313" key="5">
    <source>
        <dbReference type="EMBL" id="GIE72876.1"/>
    </source>
</evidence>
<dbReference type="EMBL" id="BOMS01000160">
    <property type="protein sequence ID" value="GIE72876.1"/>
    <property type="molecule type" value="Genomic_DNA"/>
</dbReference>
<keyword evidence="1" id="KW-0378">Hydrolase</keyword>
<accession>A0ABQ4BQD3</accession>
<dbReference type="RefSeq" id="WP_203830560.1">
    <property type="nucleotide sequence ID" value="NZ_BAAATY010000055.1"/>
</dbReference>
<dbReference type="SUPFAM" id="SSF49265">
    <property type="entry name" value="Fibronectin type III"/>
    <property type="match status" value="2"/>
</dbReference>
<dbReference type="PANTHER" id="PTHR30383">
    <property type="entry name" value="THIOESTERASE 1/PROTEASE 1/LYSOPHOSPHOLIPASE L1"/>
    <property type="match status" value="1"/>
</dbReference>
<evidence type="ECO:0000259" key="4">
    <source>
        <dbReference type="PROSITE" id="PS50853"/>
    </source>
</evidence>
<dbReference type="CDD" id="cd00063">
    <property type="entry name" value="FN3"/>
    <property type="match status" value="2"/>
</dbReference>
<evidence type="ECO:0000256" key="1">
    <source>
        <dbReference type="ARBA" id="ARBA00023295"/>
    </source>
</evidence>
<dbReference type="InterPro" id="IPR013783">
    <property type="entry name" value="Ig-like_fold"/>
</dbReference>
<dbReference type="InterPro" id="IPR036116">
    <property type="entry name" value="FN3_sf"/>
</dbReference>
<dbReference type="Proteomes" id="UP000624709">
    <property type="component" value="Unassembled WGS sequence"/>
</dbReference>
<evidence type="ECO:0000256" key="3">
    <source>
        <dbReference type="SAM" id="MobiDB-lite"/>
    </source>
</evidence>
<dbReference type="InterPro" id="IPR036514">
    <property type="entry name" value="SGNH_hydro_sf"/>
</dbReference>
<reference evidence="5 6" key="1">
    <citation type="submission" date="2021-01" db="EMBL/GenBank/DDBJ databases">
        <title>Whole genome shotgun sequence of Actinoplanes palleronii NBRC 14916.</title>
        <authorList>
            <person name="Komaki H."/>
            <person name="Tamura T."/>
        </authorList>
    </citation>
    <scope>NUCLEOTIDE SEQUENCE [LARGE SCALE GENOMIC DNA]</scope>
    <source>
        <strain evidence="5 6">NBRC 14916</strain>
    </source>
</reference>
<dbReference type="CDD" id="cd01833">
    <property type="entry name" value="XynB_like"/>
    <property type="match status" value="1"/>
</dbReference>
<dbReference type="PROSITE" id="PS50853">
    <property type="entry name" value="FN3"/>
    <property type="match status" value="2"/>
</dbReference>
<name>A0ABQ4BQD3_9ACTN</name>